<gene>
    <name evidence="2" type="ORF">SteCoe_33363</name>
</gene>
<reference evidence="2 3" key="1">
    <citation type="submission" date="2016-11" db="EMBL/GenBank/DDBJ databases">
        <title>The macronuclear genome of Stentor coeruleus: a giant cell with tiny introns.</title>
        <authorList>
            <person name="Slabodnick M."/>
            <person name="Ruby J.G."/>
            <person name="Reiff S.B."/>
            <person name="Swart E.C."/>
            <person name="Gosai S."/>
            <person name="Prabakaran S."/>
            <person name="Witkowska E."/>
            <person name="Larue G.E."/>
            <person name="Fisher S."/>
            <person name="Freeman R.M."/>
            <person name="Gunawardena J."/>
            <person name="Chu W."/>
            <person name="Stover N.A."/>
            <person name="Gregory B.D."/>
            <person name="Nowacki M."/>
            <person name="Derisi J."/>
            <person name="Roy S.W."/>
            <person name="Marshall W.F."/>
            <person name="Sood P."/>
        </authorList>
    </citation>
    <scope>NUCLEOTIDE SEQUENCE [LARGE SCALE GENOMIC DNA]</scope>
    <source>
        <strain evidence="2">WM001</strain>
    </source>
</reference>
<dbReference type="Proteomes" id="UP000187209">
    <property type="component" value="Unassembled WGS sequence"/>
</dbReference>
<evidence type="ECO:0000259" key="1">
    <source>
        <dbReference type="PROSITE" id="PS50211"/>
    </source>
</evidence>
<dbReference type="PROSITE" id="PS50211">
    <property type="entry name" value="DENN"/>
    <property type="match status" value="1"/>
</dbReference>
<dbReference type="PANTHER" id="PTHR12296">
    <property type="entry name" value="DENN DOMAIN-CONTAINING PROTEIN 4"/>
    <property type="match status" value="1"/>
</dbReference>
<dbReference type="InterPro" id="IPR005113">
    <property type="entry name" value="uDENN_dom"/>
</dbReference>
<organism evidence="2 3">
    <name type="scientific">Stentor coeruleus</name>
    <dbReference type="NCBI Taxonomy" id="5963"/>
    <lineage>
        <taxon>Eukaryota</taxon>
        <taxon>Sar</taxon>
        <taxon>Alveolata</taxon>
        <taxon>Ciliophora</taxon>
        <taxon>Postciliodesmatophora</taxon>
        <taxon>Heterotrichea</taxon>
        <taxon>Heterotrichida</taxon>
        <taxon>Stentoridae</taxon>
        <taxon>Stentor</taxon>
    </lineage>
</organism>
<accession>A0A1R2AWX8</accession>
<dbReference type="InterPro" id="IPR005112">
    <property type="entry name" value="dDENN_dom"/>
</dbReference>
<dbReference type="InterPro" id="IPR051696">
    <property type="entry name" value="DENN_Domain_GEFs"/>
</dbReference>
<evidence type="ECO:0000313" key="2">
    <source>
        <dbReference type="EMBL" id="OMJ69031.1"/>
    </source>
</evidence>
<sequence length="874" mass="101902">MENCYLKLKDFCQNSSTVVEYFLIVGINHSSLRENIEEHHILTPIILSQFPPFNRNEVLIPESIPIFCFPWGMSISRSQQFPSVSYLLLTDEKGNKLFCTSLKIWELAEEPFECTESTINSRKSYSVLADEIFYVPKCIVIVSKLAFFETFERILYKIYKLTLTPIPSPIEWFIGHLVLLVPTPPRGHLCVEYKLGDLDCDFKLPPLNKLPLLDINLGCLFTYLSLENVLKVFTCLALEQSTVFLSANDANLSSCCMSLLSLLFPFQWSLVCVPILPELLLDYLYSPVSFIYGLNIKFKEEVYIRGDENLFIVDLDNNLVYSNAQSLKISNEKFSPITIPPLPLHYGKKLNKKLQKILDAYEIQENKIFTTETCESIRDAFFQFFVAILKNYKKYMNFGSVADNGSCFDEIGFIKDAPDNARGFFIRFFKTQMFANFCETRMRPLNIEEHSESLLFDEYILAKLNRSKLRYSKYPTPFINDTSQIWKNSYKVPEITILAEMNNFVYDRFPYFNFEVFSEYPLPREKPPKYSESIDFQYSNHTEITQKHVTEEEMVYLCWIEIWASCLWYQDENEHNLRFKELISTLRALRKISTSALTSSYKILLEASARINPSLGMPIFKEMTDSQVMVDAATVHLLQRILSLSIKKDQKHAVKNTGNSIFYTSSPINENFMQNSYRRRVFTKASDHHIFAKQELCFLIKETCKKCHKFLTITEIKSGWQNTAYVFESACPGCKEKYIPSLRIRIGLEVGHEQKTSNRENTIFASPITLRAMIKDLLDDQKNKFRLEIDLIRIYNPIIFWNLIWHFNNLDLPFELMLPYEQDVIDVKNSFVIVGEEVGKNLKVDKEVQTDWNLVNIDQAIRKYKETISKNKDV</sequence>
<dbReference type="PANTHER" id="PTHR12296:SF21">
    <property type="entry name" value="DENN DOMAIN-CONTAINING PROTEIN 3"/>
    <property type="match status" value="1"/>
</dbReference>
<dbReference type="Gene3D" id="3.40.50.11500">
    <property type="match status" value="1"/>
</dbReference>
<dbReference type="OrthoDB" id="10254350at2759"/>
<evidence type="ECO:0000313" key="3">
    <source>
        <dbReference type="Proteomes" id="UP000187209"/>
    </source>
</evidence>
<proteinExistence type="predicted"/>
<dbReference type="Gene3D" id="3.30.450.200">
    <property type="match status" value="1"/>
</dbReference>
<comment type="caution">
    <text evidence="2">The sequence shown here is derived from an EMBL/GenBank/DDBJ whole genome shotgun (WGS) entry which is preliminary data.</text>
</comment>
<dbReference type="SMART" id="SM00801">
    <property type="entry name" value="dDENN"/>
    <property type="match status" value="1"/>
</dbReference>
<dbReference type="Pfam" id="PF03455">
    <property type="entry name" value="dDENN"/>
    <property type="match status" value="1"/>
</dbReference>
<dbReference type="InterPro" id="IPR043153">
    <property type="entry name" value="DENN_C"/>
</dbReference>
<dbReference type="InterPro" id="IPR001194">
    <property type="entry name" value="cDENN_dom"/>
</dbReference>
<dbReference type="SMART" id="SM00799">
    <property type="entry name" value="DENN"/>
    <property type="match status" value="1"/>
</dbReference>
<feature type="domain" description="UDENN" evidence="1">
    <location>
        <begin position="20"/>
        <end position="448"/>
    </location>
</feature>
<keyword evidence="3" id="KW-1185">Reference proteome</keyword>
<dbReference type="AlphaFoldDB" id="A0A1R2AWX8"/>
<dbReference type="InterPro" id="IPR037516">
    <property type="entry name" value="Tripartite_DENN"/>
</dbReference>
<dbReference type="GO" id="GO:0031410">
    <property type="term" value="C:cytoplasmic vesicle"/>
    <property type="evidence" value="ECO:0007669"/>
    <property type="project" value="TreeGrafter"/>
</dbReference>
<dbReference type="GO" id="GO:0032483">
    <property type="term" value="P:regulation of Rab protein signal transduction"/>
    <property type="evidence" value="ECO:0007669"/>
    <property type="project" value="TreeGrafter"/>
</dbReference>
<dbReference type="EMBL" id="MPUH01001250">
    <property type="protein sequence ID" value="OMJ69031.1"/>
    <property type="molecule type" value="Genomic_DNA"/>
</dbReference>
<dbReference type="SMART" id="SM00800">
    <property type="entry name" value="uDENN"/>
    <property type="match status" value="1"/>
</dbReference>
<name>A0A1R2AWX8_9CILI</name>
<dbReference type="Pfam" id="PF03456">
    <property type="entry name" value="uDENN"/>
    <property type="match status" value="1"/>
</dbReference>
<dbReference type="Pfam" id="PF02141">
    <property type="entry name" value="DENN"/>
    <property type="match status" value="1"/>
</dbReference>
<protein>
    <recommendedName>
        <fullName evidence="1">UDENN domain-containing protein</fullName>
    </recommendedName>
</protein>